<feature type="region of interest" description="Disordered" evidence="1">
    <location>
        <begin position="78"/>
        <end position="97"/>
    </location>
</feature>
<evidence type="ECO:0000256" key="1">
    <source>
        <dbReference type="SAM" id="MobiDB-lite"/>
    </source>
</evidence>
<reference evidence="2" key="1">
    <citation type="submission" date="2021-01" db="EMBL/GenBank/DDBJ databases">
        <title>Phytophthora aleatoria, a newly-described species from Pinus radiata is distinct from Phytophthora cactorum isolates based on comparative genomics.</title>
        <authorList>
            <person name="Mcdougal R."/>
            <person name="Panda P."/>
            <person name="Williams N."/>
            <person name="Studholme D.J."/>
        </authorList>
    </citation>
    <scope>NUCLEOTIDE SEQUENCE</scope>
    <source>
        <strain evidence="2">NZFS 3830</strain>
    </source>
</reference>
<organism evidence="2 3">
    <name type="scientific">Phytophthora cactorum</name>
    <dbReference type="NCBI Taxonomy" id="29920"/>
    <lineage>
        <taxon>Eukaryota</taxon>
        <taxon>Sar</taxon>
        <taxon>Stramenopiles</taxon>
        <taxon>Oomycota</taxon>
        <taxon>Peronosporomycetes</taxon>
        <taxon>Peronosporales</taxon>
        <taxon>Peronosporaceae</taxon>
        <taxon>Phytophthora</taxon>
    </lineage>
</organism>
<evidence type="ECO:0000313" key="3">
    <source>
        <dbReference type="Proteomes" id="UP000688947"/>
    </source>
</evidence>
<proteinExistence type="predicted"/>
<sequence length="97" mass="10821">MKFATGLCGPHRWLTSSYTVPIKSVRSFIINAVDIKSVSILMMDASNAAANISPSKPLPRALKQSRIQARLPRRPRHLCNSSIGQHLRRRKISGPYP</sequence>
<dbReference type="EMBL" id="JAENGZ010001870">
    <property type="protein sequence ID" value="KAG6945863.1"/>
    <property type="molecule type" value="Genomic_DNA"/>
</dbReference>
<gene>
    <name evidence="2" type="ORF">JG687_00017045</name>
</gene>
<comment type="caution">
    <text evidence="2">The sequence shown here is derived from an EMBL/GenBank/DDBJ whole genome shotgun (WGS) entry which is preliminary data.</text>
</comment>
<dbReference type="AlphaFoldDB" id="A0A8T1TUA0"/>
<feature type="compositionally biased region" description="Basic residues" evidence="1">
    <location>
        <begin position="86"/>
        <end position="97"/>
    </location>
</feature>
<protein>
    <submittedName>
        <fullName evidence="2">Uncharacterized protein</fullName>
    </submittedName>
</protein>
<accession>A0A8T1TUA0</accession>
<name>A0A8T1TUA0_9STRA</name>
<dbReference type="Proteomes" id="UP000688947">
    <property type="component" value="Unassembled WGS sequence"/>
</dbReference>
<evidence type="ECO:0000313" key="2">
    <source>
        <dbReference type="EMBL" id="KAG6945863.1"/>
    </source>
</evidence>